<dbReference type="PANTHER" id="PTHR30294">
    <property type="entry name" value="MEMBRANE COMPONENT OF ABC TRANSPORTER YHHJ-RELATED"/>
    <property type="match status" value="1"/>
</dbReference>
<dbReference type="Pfam" id="PF12698">
    <property type="entry name" value="ABC2_membrane_3"/>
    <property type="match status" value="1"/>
</dbReference>
<evidence type="ECO:0000313" key="10">
    <source>
        <dbReference type="EMBL" id="STZ69312.1"/>
    </source>
</evidence>
<evidence type="ECO:0000256" key="2">
    <source>
        <dbReference type="ARBA" id="ARBA00007783"/>
    </source>
</evidence>
<feature type="transmembrane region" description="Helical" evidence="8">
    <location>
        <begin position="345"/>
        <end position="372"/>
    </location>
</feature>
<keyword evidence="5 8" id="KW-0812">Transmembrane</keyword>
<dbReference type="PROSITE" id="PS51012">
    <property type="entry name" value="ABC_TM2"/>
    <property type="match status" value="1"/>
</dbReference>
<evidence type="ECO:0000259" key="9">
    <source>
        <dbReference type="PROSITE" id="PS51012"/>
    </source>
</evidence>
<feature type="domain" description="ABC transmembrane type-2" evidence="9">
    <location>
        <begin position="186"/>
        <end position="422"/>
    </location>
</feature>
<feature type="transmembrane region" description="Helical" evidence="8">
    <location>
        <begin position="21"/>
        <end position="39"/>
    </location>
</feature>
<keyword evidence="11" id="KW-1185">Reference proteome</keyword>
<dbReference type="EMBL" id="UGQL01000002">
    <property type="protein sequence ID" value="STZ69312.1"/>
    <property type="molecule type" value="Genomic_DNA"/>
</dbReference>
<keyword evidence="3" id="KW-0813">Transport</keyword>
<dbReference type="InterPro" id="IPR051449">
    <property type="entry name" value="ABC-2_transporter_component"/>
</dbReference>
<dbReference type="AlphaFoldDB" id="A0A378U4T0"/>
<dbReference type="InterPro" id="IPR013525">
    <property type="entry name" value="ABC2_TM"/>
</dbReference>
<evidence type="ECO:0000256" key="1">
    <source>
        <dbReference type="ARBA" id="ARBA00004651"/>
    </source>
</evidence>
<comment type="similarity">
    <text evidence="2">Belongs to the ABC-2 integral membrane protein family.</text>
</comment>
<keyword evidence="7 8" id="KW-0472">Membrane</keyword>
<dbReference type="Gene3D" id="3.40.1710.10">
    <property type="entry name" value="abc type-2 transporter like domain"/>
    <property type="match status" value="1"/>
</dbReference>
<name>A0A378U4T0_MYROD</name>
<comment type="subcellular location">
    <subcellularLocation>
        <location evidence="1">Cell membrane</location>
        <topology evidence="1">Multi-pass membrane protein</topology>
    </subcellularLocation>
</comment>
<organism evidence="10 11">
    <name type="scientific">Myroides odoratus</name>
    <name type="common">Flavobacterium odoratum</name>
    <dbReference type="NCBI Taxonomy" id="256"/>
    <lineage>
        <taxon>Bacteria</taxon>
        <taxon>Pseudomonadati</taxon>
        <taxon>Bacteroidota</taxon>
        <taxon>Flavobacteriia</taxon>
        <taxon>Flavobacteriales</taxon>
        <taxon>Flavobacteriaceae</taxon>
        <taxon>Myroides</taxon>
    </lineage>
</organism>
<dbReference type="PANTHER" id="PTHR30294:SF38">
    <property type="entry name" value="TRANSPORT PERMEASE PROTEIN"/>
    <property type="match status" value="1"/>
</dbReference>
<dbReference type="GO" id="GO:0005886">
    <property type="term" value="C:plasma membrane"/>
    <property type="evidence" value="ECO:0007669"/>
    <property type="project" value="UniProtKB-SubCell"/>
</dbReference>
<keyword evidence="6 8" id="KW-1133">Transmembrane helix</keyword>
<dbReference type="GO" id="GO:0140359">
    <property type="term" value="F:ABC-type transporter activity"/>
    <property type="evidence" value="ECO:0007669"/>
    <property type="project" value="InterPro"/>
</dbReference>
<evidence type="ECO:0000256" key="5">
    <source>
        <dbReference type="ARBA" id="ARBA00022692"/>
    </source>
</evidence>
<feature type="transmembrane region" description="Helical" evidence="8">
    <location>
        <begin position="401"/>
        <end position="418"/>
    </location>
</feature>
<evidence type="ECO:0000313" key="11">
    <source>
        <dbReference type="Proteomes" id="UP000255024"/>
    </source>
</evidence>
<evidence type="ECO:0000256" key="3">
    <source>
        <dbReference type="ARBA" id="ARBA00022448"/>
    </source>
</evidence>
<accession>A0A378U4T0</accession>
<feature type="transmembrane region" description="Helical" evidence="8">
    <location>
        <begin position="308"/>
        <end position="333"/>
    </location>
</feature>
<evidence type="ECO:0000256" key="4">
    <source>
        <dbReference type="ARBA" id="ARBA00022475"/>
    </source>
</evidence>
<dbReference type="Proteomes" id="UP000255024">
    <property type="component" value="Unassembled WGS sequence"/>
</dbReference>
<keyword evidence="4" id="KW-1003">Cell membrane</keyword>
<evidence type="ECO:0000256" key="8">
    <source>
        <dbReference type="SAM" id="Phobius"/>
    </source>
</evidence>
<dbReference type="RefSeq" id="WP_115092086.1">
    <property type="nucleotide sequence ID" value="NZ_CP068107.1"/>
</dbReference>
<dbReference type="InterPro" id="IPR047817">
    <property type="entry name" value="ABC2_TM_bact-type"/>
</dbReference>
<proteinExistence type="inferred from homology"/>
<gene>
    <name evidence="10" type="primary">ybhR</name>
    <name evidence="10" type="ORF">NCTC11179_02818</name>
</gene>
<feature type="transmembrane region" description="Helical" evidence="8">
    <location>
        <begin position="267"/>
        <end position="288"/>
    </location>
</feature>
<feature type="transmembrane region" description="Helical" evidence="8">
    <location>
        <begin position="227"/>
        <end position="247"/>
    </location>
</feature>
<evidence type="ECO:0000256" key="7">
    <source>
        <dbReference type="ARBA" id="ARBA00023136"/>
    </source>
</evidence>
<sequence>MYKLLMTIRKEVKLLARDLGGLAVLFIMPVFLVIVVTLIQNNTYENITNQRLKLLVIDQDQDEVSQAIFDEVHALGSFEIITSLQGEPLTEERAANAVLKGEYQLAIVIPKQLTQEIQSYITANVEEVLQLGDTVGQPKEKPLFKQKEVVLYFDPALQIAYKEGIKAAIDRIVTQTENKFIYGAFASQLDLDSNSTLLKQEALFAFKEISPLDLHNEVKPNAVQHNVPAWSLFAIFFIIVPFAMNLVKEKNQGTKVRLYTVPTGMGILWTGKIITYLVICLLQFYLILGVGKFVFPSLGLLPFTIGSQLFNLSVLTLCIGLSAISLGVVFGTIARTQEQSSPFGATFVVILAAVSGVWVPTFAMPTIMQYIAKISPMNWGLEGYYTLLLRQGSLWEIRNEIILLLLFALVMISIALFYDKKKRSL</sequence>
<protein>
    <submittedName>
        <fullName evidence="10">Inner membrane transport permease ybhR</fullName>
    </submittedName>
</protein>
<evidence type="ECO:0000256" key="6">
    <source>
        <dbReference type="ARBA" id="ARBA00022989"/>
    </source>
</evidence>
<reference evidence="10 11" key="1">
    <citation type="submission" date="2018-06" db="EMBL/GenBank/DDBJ databases">
        <authorList>
            <consortium name="Pathogen Informatics"/>
            <person name="Doyle S."/>
        </authorList>
    </citation>
    <scope>NUCLEOTIDE SEQUENCE [LARGE SCALE GENOMIC DNA]</scope>
    <source>
        <strain evidence="10 11">NCTC11179</strain>
    </source>
</reference>